<keyword evidence="2" id="KW-0732">Signal</keyword>
<sequence length="320" mass="36824">MGSKRNWLIVSVMFSSLLWLHVQASENYTHDSLNSFLYDYAFKKMPRPLTGRLYKASAPVNLSGMEVSFIRLRTHSLWRNGANVSSFEIPPGILPWPFTRRVDIVYRNLGNWSTYYYNVPNYKFITPVIGFLAYDSSTTSIRKGLVELNTTEDNPIVIRFPNVPLEVDENGVKCVGFSTNGTLEFSNMIARSSCASRGQGHFSVAVPYQPETEKKKRIFRWWVVGIPGVVGLVLFLILGIVAYKFFKWKSIREWRDSLKKVKAWVQFGLGVVKCLQLQVSEHNQLLKLAMFLDWFSSSFRLHFSILFLLQVNILCLLCYS</sequence>
<feature type="transmembrane region" description="Helical" evidence="1">
    <location>
        <begin position="299"/>
        <end position="319"/>
    </location>
</feature>
<protein>
    <submittedName>
        <fullName evidence="3">Uncharacterized protein</fullName>
    </submittedName>
</protein>
<accession>A0AAW2YG39</accession>
<dbReference type="PANTHER" id="PTHR33512">
    <property type="entry name" value="PROTEIN, PUTATIVE (DUF1191)-RELATED"/>
    <property type="match status" value="1"/>
</dbReference>
<keyword evidence="1" id="KW-1133">Transmembrane helix</keyword>
<dbReference type="InterPro" id="IPR010605">
    <property type="entry name" value="DUF1191"/>
</dbReference>
<feature type="chain" id="PRO_5043576481" evidence="2">
    <location>
        <begin position="25"/>
        <end position="320"/>
    </location>
</feature>
<dbReference type="GO" id="GO:0016020">
    <property type="term" value="C:membrane"/>
    <property type="evidence" value="ECO:0007669"/>
    <property type="project" value="TreeGrafter"/>
</dbReference>
<evidence type="ECO:0000256" key="2">
    <source>
        <dbReference type="SAM" id="SignalP"/>
    </source>
</evidence>
<evidence type="ECO:0000313" key="3">
    <source>
        <dbReference type="EMBL" id="KAL0464876.1"/>
    </source>
</evidence>
<feature type="signal peptide" evidence="2">
    <location>
        <begin position="1"/>
        <end position="24"/>
    </location>
</feature>
<evidence type="ECO:0000256" key="1">
    <source>
        <dbReference type="SAM" id="Phobius"/>
    </source>
</evidence>
<dbReference type="PANTHER" id="PTHR33512:SF7">
    <property type="entry name" value="LEGUME LECTIN DOMAIN-CONTAINING PROTEIN"/>
    <property type="match status" value="1"/>
</dbReference>
<keyword evidence="1" id="KW-0812">Transmembrane</keyword>
<dbReference type="Pfam" id="PF06697">
    <property type="entry name" value="DUF1191"/>
    <property type="match status" value="1"/>
</dbReference>
<reference evidence="3" key="2">
    <citation type="journal article" date="2024" name="Plant">
        <title>Genomic evolution and insights into agronomic trait innovations of Sesamum species.</title>
        <authorList>
            <person name="Miao H."/>
            <person name="Wang L."/>
            <person name="Qu L."/>
            <person name="Liu H."/>
            <person name="Sun Y."/>
            <person name="Le M."/>
            <person name="Wang Q."/>
            <person name="Wei S."/>
            <person name="Zheng Y."/>
            <person name="Lin W."/>
            <person name="Duan Y."/>
            <person name="Cao H."/>
            <person name="Xiong S."/>
            <person name="Wang X."/>
            <person name="Wei L."/>
            <person name="Li C."/>
            <person name="Ma Q."/>
            <person name="Ju M."/>
            <person name="Zhao R."/>
            <person name="Li G."/>
            <person name="Mu C."/>
            <person name="Tian Q."/>
            <person name="Mei H."/>
            <person name="Zhang T."/>
            <person name="Gao T."/>
            <person name="Zhang H."/>
        </authorList>
    </citation>
    <scope>NUCLEOTIDE SEQUENCE</scope>
    <source>
        <strain evidence="3">KEN1</strain>
    </source>
</reference>
<dbReference type="EMBL" id="JACGWN010000001">
    <property type="protein sequence ID" value="KAL0464876.1"/>
    <property type="molecule type" value="Genomic_DNA"/>
</dbReference>
<dbReference type="AlphaFoldDB" id="A0AAW2YG39"/>
<organism evidence="3">
    <name type="scientific">Sesamum latifolium</name>
    <dbReference type="NCBI Taxonomy" id="2727402"/>
    <lineage>
        <taxon>Eukaryota</taxon>
        <taxon>Viridiplantae</taxon>
        <taxon>Streptophyta</taxon>
        <taxon>Embryophyta</taxon>
        <taxon>Tracheophyta</taxon>
        <taxon>Spermatophyta</taxon>
        <taxon>Magnoliopsida</taxon>
        <taxon>eudicotyledons</taxon>
        <taxon>Gunneridae</taxon>
        <taxon>Pentapetalae</taxon>
        <taxon>asterids</taxon>
        <taxon>lamiids</taxon>
        <taxon>Lamiales</taxon>
        <taxon>Pedaliaceae</taxon>
        <taxon>Sesamum</taxon>
    </lineage>
</organism>
<reference evidence="3" key="1">
    <citation type="submission" date="2020-06" db="EMBL/GenBank/DDBJ databases">
        <authorList>
            <person name="Li T."/>
            <person name="Hu X."/>
            <person name="Zhang T."/>
            <person name="Song X."/>
            <person name="Zhang H."/>
            <person name="Dai N."/>
            <person name="Sheng W."/>
            <person name="Hou X."/>
            <person name="Wei L."/>
        </authorList>
    </citation>
    <scope>NUCLEOTIDE SEQUENCE</scope>
    <source>
        <strain evidence="3">KEN1</strain>
        <tissue evidence="3">Leaf</tissue>
    </source>
</reference>
<feature type="transmembrane region" description="Helical" evidence="1">
    <location>
        <begin position="219"/>
        <end position="243"/>
    </location>
</feature>
<proteinExistence type="predicted"/>
<keyword evidence="1" id="KW-0472">Membrane</keyword>
<comment type="caution">
    <text evidence="3">The sequence shown here is derived from an EMBL/GenBank/DDBJ whole genome shotgun (WGS) entry which is preliminary data.</text>
</comment>
<gene>
    <name evidence="3" type="ORF">Slati_0375200</name>
</gene>
<name>A0AAW2YG39_9LAMI</name>